<evidence type="ECO:0000256" key="2">
    <source>
        <dbReference type="SAM" id="Phobius"/>
    </source>
</evidence>
<name>A0AAJ5X9Z8_9SPHN</name>
<evidence type="ECO:0000256" key="1">
    <source>
        <dbReference type="SAM" id="MobiDB-lite"/>
    </source>
</evidence>
<accession>A0AAJ5X9Z8</accession>
<keyword evidence="2" id="KW-0812">Transmembrane</keyword>
<dbReference type="AlphaFoldDB" id="A0AAJ5X9Z8"/>
<dbReference type="KEGG" id="acob:P0Y56_03180"/>
<gene>
    <name evidence="3" type="ORF">P0Y56_03180</name>
</gene>
<dbReference type="Proteomes" id="UP001218362">
    <property type="component" value="Chromosome"/>
</dbReference>
<organism evidence="3 4">
    <name type="scientific">Candidatus Andeanibacterium colombiense</name>
    <dbReference type="NCBI Taxonomy" id="3121345"/>
    <lineage>
        <taxon>Bacteria</taxon>
        <taxon>Pseudomonadati</taxon>
        <taxon>Pseudomonadota</taxon>
        <taxon>Alphaproteobacteria</taxon>
        <taxon>Sphingomonadales</taxon>
        <taxon>Sphingomonadaceae</taxon>
        <taxon>Candidatus Andeanibacterium</taxon>
    </lineage>
</organism>
<protein>
    <submittedName>
        <fullName evidence="3">YdbH domain-containing protein</fullName>
    </submittedName>
</protein>
<keyword evidence="2" id="KW-0472">Membrane</keyword>
<feature type="transmembrane region" description="Helical" evidence="2">
    <location>
        <begin position="21"/>
        <end position="38"/>
    </location>
</feature>
<feature type="compositionally biased region" description="Basic and acidic residues" evidence="1">
    <location>
        <begin position="1043"/>
        <end position="1063"/>
    </location>
</feature>
<dbReference type="Pfam" id="PF11739">
    <property type="entry name" value="YdbH-like"/>
    <property type="match status" value="1"/>
</dbReference>
<sequence>MAEQIDEASNPAPRRRFARRLLAVLALLLCAALAWAWLSRERLAADFITAQLAKLGLEASYKVESIGPRREVLTDIVVGDPKHPDLTIERIEVAIEPRWPLVGISSIRAVRPRLYGSYRKGKLSFGALDKVLFGGTSKEPFRLPDMDAEIDDARALIDSDYGAIGIKVQGSGNLRSGFKGILAATAPKLALAGCAAGGATLYGAIGIDNVQPGFKGPLRLQSLACANGLALNQAGIQLDLKLDRDFKGFEGEGGLKAGALAYGDNRAAGFGGTTRIAWRKGGLTAGYDLALERIATPQLALDRLGLKGQARIRQGSEIQADIAGSGLRPGPGLDRALGSYARSASGTLLGPMLAQIRTALAREGKGSSLAAGLTLRKTGQVLSLVMPEGRLRGSGGDTLLAVSGLQLSGSGAGPARFAGNFSTGGAGLPRIAGRMERGANNELLLRMRMAEYRAGRSSLELPELVVAQAPGGALGFSGRARASGAVPGGDARGLAVPINGSWSRSAGLTLWKRCTAIAFDRLTLSSLTLDRRSLTLCPPTGSAIVRSDARGTRIAAGAPSLELSGRLGETPLRLKTGAVGLAWPGSLVAKDIDVGLGAVDAPTQFRIAAIDAKIANDIAGHFSGTDVLLYAVPLDVLGAQGNWRYVDGRLELTGGAFTLRDRQQPGRFEPLAARDAVLTLADNRIAATAELREPKSDRLIVKADIAHDLGNAAGHADLTIPGILFDGALQPATLSGLALGVVADAKGTVSGSGRIDWNANAVTSHGSFTTDKFDFAAAFGPVEGVAGTIEFTDLLGMVTAPNQHITIESFNPGIAVDRGELRFQLEPGYRMVVLGGSWPFVGGTLELQPTATVLTAPEERRFVLKLIGVDAAQFLQRMGLANLSATGIFDGSVPLVFDQNGGRIDNGVLTARPPGGNIAYVGALTYEDMNPMANYAFDMLKSLDYRSMEIQLGGSLSGEIVTRVRFDGIRQGEGTKQNFITRRLAKLPIRFNVNIRAPFYQLIGNLKSMYDPAYVRDPKTLGLLDANGKIIEHPVLAPLPAIKPEDLPEADGHIQPRESEPMP</sequence>
<reference evidence="3" key="1">
    <citation type="submission" date="2023-03" db="EMBL/GenBank/DDBJ databases">
        <title>Andean soil-derived lignocellulolytic bacterial consortium as a source of novel taxa and putative plastic-active enzymes.</title>
        <authorList>
            <person name="Diaz-Garcia L."/>
            <person name="Chuvochina M."/>
            <person name="Feuerriegel G."/>
            <person name="Bunk B."/>
            <person name="Sproer C."/>
            <person name="Streit W.R."/>
            <person name="Rodriguez L.M."/>
            <person name="Overmann J."/>
            <person name="Jimenez D.J."/>
        </authorList>
    </citation>
    <scope>NUCLEOTIDE SEQUENCE</scope>
    <source>
        <strain evidence="3">MAG 26</strain>
    </source>
</reference>
<dbReference type="InterPro" id="IPR021730">
    <property type="entry name" value="YdbH"/>
</dbReference>
<evidence type="ECO:0000313" key="4">
    <source>
        <dbReference type="Proteomes" id="UP001218362"/>
    </source>
</evidence>
<dbReference type="EMBL" id="CP119316">
    <property type="protein sequence ID" value="WEK47301.1"/>
    <property type="molecule type" value="Genomic_DNA"/>
</dbReference>
<keyword evidence="2" id="KW-1133">Transmembrane helix</keyword>
<feature type="region of interest" description="Disordered" evidence="1">
    <location>
        <begin position="1042"/>
        <end position="1063"/>
    </location>
</feature>
<proteinExistence type="predicted"/>
<evidence type="ECO:0000313" key="3">
    <source>
        <dbReference type="EMBL" id="WEK47301.1"/>
    </source>
</evidence>